<feature type="coiled-coil region" evidence="1">
    <location>
        <begin position="3"/>
        <end position="37"/>
    </location>
</feature>
<protein>
    <submittedName>
        <fullName evidence="2">Uncharacterized protein</fullName>
    </submittedName>
</protein>
<keyword evidence="1" id="KW-0175">Coiled coil</keyword>
<comment type="caution">
    <text evidence="2">The sequence shown here is derived from an EMBL/GenBank/DDBJ whole genome shotgun (WGS) entry which is preliminary data.</text>
</comment>
<dbReference type="AlphaFoldDB" id="A0A2H0WNH0"/>
<gene>
    <name evidence="2" type="ORF">COT65_00085</name>
</gene>
<reference evidence="3" key="1">
    <citation type="submission" date="2017-09" db="EMBL/GenBank/DDBJ databases">
        <title>Depth-based differentiation of microbial function through sediment-hosted aquifers and enrichment of novel symbionts in the deep terrestrial subsurface.</title>
        <authorList>
            <person name="Probst A.J."/>
            <person name="Ladd B."/>
            <person name="Jarett J.K."/>
            <person name="Geller-Mcgrath D.E."/>
            <person name="Sieber C.M.K."/>
            <person name="Emerson J.B."/>
            <person name="Anantharaman K."/>
            <person name="Thomas B.C."/>
            <person name="Malmstrom R."/>
            <person name="Stieglmeier M."/>
            <person name="Klingl A."/>
            <person name="Woyke T."/>
            <person name="Ryan C.M."/>
            <person name="Banfield J.F."/>
        </authorList>
    </citation>
    <scope>NUCLEOTIDE SEQUENCE [LARGE SCALE GENOMIC DNA]</scope>
</reference>
<accession>A0A2H0WNH0</accession>
<proteinExistence type="predicted"/>
<evidence type="ECO:0000256" key="1">
    <source>
        <dbReference type="SAM" id="Coils"/>
    </source>
</evidence>
<name>A0A2H0WNH0_9BACT</name>
<dbReference type="EMBL" id="PEZJ01000003">
    <property type="protein sequence ID" value="PIS14184.1"/>
    <property type="molecule type" value="Genomic_DNA"/>
</dbReference>
<evidence type="ECO:0000313" key="2">
    <source>
        <dbReference type="EMBL" id="PIS14184.1"/>
    </source>
</evidence>
<dbReference type="Proteomes" id="UP000230033">
    <property type="component" value="Unassembled WGS sequence"/>
</dbReference>
<sequence>MELKEKLENLMLQEERKKQLESAAEQQRRKSSVEQEERIRVGLEQLEKLAKRELQPLLELVNDVYLGGRGKVGELEKIGHRLIDGDKYWDPEYRVELGLCWGRHKIQWGEAGESLIMELGDNRVVRIRGGSHRSSKEFVKINDRDGRQKLEDSVYKTLTTPRACAWSHQDADHIR</sequence>
<evidence type="ECO:0000313" key="3">
    <source>
        <dbReference type="Proteomes" id="UP000230033"/>
    </source>
</evidence>
<organism evidence="2 3">
    <name type="scientific">Candidatus Shapirobacteria bacterium CG09_land_8_20_14_0_10_47_13</name>
    <dbReference type="NCBI Taxonomy" id="1974481"/>
    <lineage>
        <taxon>Bacteria</taxon>
        <taxon>Candidatus Shapironibacteriota</taxon>
    </lineage>
</organism>